<dbReference type="SUPFAM" id="SSF140102">
    <property type="entry name" value="ISY1 domain-like"/>
    <property type="match status" value="1"/>
</dbReference>
<name>A0A9W7B4N1_9STRA</name>
<gene>
    <name evidence="4" type="ORF">TrST_g3242</name>
</gene>
<keyword evidence="5" id="KW-1185">Reference proteome</keyword>
<dbReference type="AlphaFoldDB" id="A0A9W7B4N1"/>
<dbReference type="Gene3D" id="1.10.287.660">
    <property type="entry name" value="Helix hairpin bin"/>
    <property type="match status" value="1"/>
</dbReference>
<sequence>MARPEEKASAMLNKWTAMKSEHDSASFGKTDRSGRRPYLSSLCTNLSDCEFWRRQIVNEISRKVSEIQNKGLPEHTLRDINDSINKLLREKHHWNKRCKELGGSDYNKLESKMMAETGEGNDNVLGNRKGYKYFGAARELPGVKEMFMKNASTIMKKKRGEIYNQISSSYYGFVDEDDGVLLEEERKRERVEEDYVNKKRIKLIGEEVKDEWESYEIVSGIKEDVKKSIFGGVIRNIPQPSEELIERVVMEKKKREILDALE</sequence>
<evidence type="ECO:0000313" key="5">
    <source>
        <dbReference type="Proteomes" id="UP001165085"/>
    </source>
</evidence>
<dbReference type="InterPro" id="IPR009360">
    <property type="entry name" value="Isy1"/>
</dbReference>
<keyword evidence="3" id="KW-0539">Nucleus</keyword>
<evidence type="ECO:0000256" key="2">
    <source>
        <dbReference type="ARBA" id="ARBA00007002"/>
    </source>
</evidence>
<dbReference type="GO" id="GO:0000350">
    <property type="term" value="P:generation of catalytic spliceosome for second transesterification step"/>
    <property type="evidence" value="ECO:0007669"/>
    <property type="project" value="InterPro"/>
</dbReference>
<dbReference type="Pfam" id="PF06246">
    <property type="entry name" value="Isy1"/>
    <property type="match status" value="1"/>
</dbReference>
<evidence type="ECO:0000313" key="4">
    <source>
        <dbReference type="EMBL" id="GMH82021.1"/>
    </source>
</evidence>
<dbReference type="OrthoDB" id="1739576at2759"/>
<dbReference type="EMBL" id="BRXY01000264">
    <property type="protein sequence ID" value="GMH82021.1"/>
    <property type="molecule type" value="Genomic_DNA"/>
</dbReference>
<accession>A0A9W7B4N1</accession>
<reference evidence="5" key="1">
    <citation type="journal article" date="2023" name="Commun. Biol.">
        <title>Genome analysis of Parmales, the sister group of diatoms, reveals the evolutionary specialization of diatoms from phago-mixotrophs to photoautotrophs.</title>
        <authorList>
            <person name="Ban H."/>
            <person name="Sato S."/>
            <person name="Yoshikawa S."/>
            <person name="Yamada K."/>
            <person name="Nakamura Y."/>
            <person name="Ichinomiya M."/>
            <person name="Sato N."/>
            <person name="Blanc-Mathieu R."/>
            <person name="Endo H."/>
            <person name="Kuwata A."/>
            <person name="Ogata H."/>
        </authorList>
    </citation>
    <scope>NUCLEOTIDE SEQUENCE [LARGE SCALE GENOMIC DNA]</scope>
    <source>
        <strain evidence="5">NIES 3701</strain>
    </source>
</reference>
<dbReference type="InterPro" id="IPR037200">
    <property type="entry name" value="Isy1_sf"/>
</dbReference>
<dbReference type="GO" id="GO:0005634">
    <property type="term" value="C:nucleus"/>
    <property type="evidence" value="ECO:0007669"/>
    <property type="project" value="UniProtKB-SubCell"/>
</dbReference>
<comment type="subcellular location">
    <subcellularLocation>
        <location evidence="1">Nucleus</location>
    </subcellularLocation>
</comment>
<dbReference type="Proteomes" id="UP001165085">
    <property type="component" value="Unassembled WGS sequence"/>
</dbReference>
<protein>
    <recommendedName>
        <fullName evidence="6">Pre-mRNA-splicing factor ISY1</fullName>
    </recommendedName>
</protein>
<dbReference type="PANTHER" id="PTHR13021">
    <property type="entry name" value="PRE-MRNA-SPLICING FACTOR ISY1"/>
    <property type="match status" value="1"/>
</dbReference>
<evidence type="ECO:0000256" key="3">
    <source>
        <dbReference type="ARBA" id="ARBA00023242"/>
    </source>
</evidence>
<comment type="caution">
    <text evidence="4">The sequence shown here is derived from an EMBL/GenBank/DDBJ whole genome shotgun (WGS) entry which is preliminary data.</text>
</comment>
<organism evidence="4 5">
    <name type="scientific">Triparma strigata</name>
    <dbReference type="NCBI Taxonomy" id="1606541"/>
    <lineage>
        <taxon>Eukaryota</taxon>
        <taxon>Sar</taxon>
        <taxon>Stramenopiles</taxon>
        <taxon>Ochrophyta</taxon>
        <taxon>Bolidophyceae</taxon>
        <taxon>Parmales</taxon>
        <taxon>Triparmaceae</taxon>
        <taxon>Triparma</taxon>
    </lineage>
</organism>
<evidence type="ECO:0000256" key="1">
    <source>
        <dbReference type="ARBA" id="ARBA00004123"/>
    </source>
</evidence>
<comment type="similarity">
    <text evidence="2">Belongs to the ISY1 family.</text>
</comment>
<evidence type="ECO:0008006" key="6">
    <source>
        <dbReference type="Google" id="ProtNLM"/>
    </source>
</evidence>
<proteinExistence type="inferred from homology"/>
<dbReference type="InterPro" id="IPR029012">
    <property type="entry name" value="Helix_hairpin_bin_sf"/>
</dbReference>
<dbReference type="FunFam" id="1.10.287.660:FF:000001">
    <property type="entry name" value="pre-mRNA-splicing factor ISY1 homolog"/>
    <property type="match status" value="1"/>
</dbReference>